<feature type="chain" id="PRO_5035727168" evidence="6">
    <location>
        <begin position="23"/>
        <end position="373"/>
    </location>
</feature>
<dbReference type="PANTHER" id="PTHR45656">
    <property type="entry name" value="PROTEIN CBR-CLEC-78"/>
    <property type="match status" value="1"/>
</dbReference>
<evidence type="ECO:0000313" key="9">
    <source>
        <dbReference type="Proteomes" id="UP000807504"/>
    </source>
</evidence>
<dbReference type="InterPro" id="IPR051277">
    <property type="entry name" value="SEZ6_CSMD_C4BPB_Regulators"/>
</dbReference>
<dbReference type="CDD" id="cd00033">
    <property type="entry name" value="CCP"/>
    <property type="match status" value="3"/>
</dbReference>
<keyword evidence="3 4" id="KW-1015">Disulfide bond</keyword>
<protein>
    <submittedName>
        <fullName evidence="8">CUB and sushi domain-containing protein 2</fullName>
    </submittedName>
</protein>
<dbReference type="SUPFAM" id="SSF57535">
    <property type="entry name" value="Complement control module/SCR domain"/>
    <property type="match status" value="3"/>
</dbReference>
<reference evidence="8" key="2">
    <citation type="submission" date="2020-06" db="EMBL/GenBank/DDBJ databases">
        <authorList>
            <person name="Sheffer M."/>
        </authorList>
    </citation>
    <scope>NUCLEOTIDE SEQUENCE</scope>
</reference>
<feature type="disulfide bond" evidence="4">
    <location>
        <begin position="285"/>
        <end position="312"/>
    </location>
</feature>
<dbReference type="PANTHER" id="PTHR45656:SF4">
    <property type="entry name" value="PROTEIN CBR-CLEC-78"/>
    <property type="match status" value="1"/>
</dbReference>
<dbReference type="AlphaFoldDB" id="A0A8T0EJN7"/>
<keyword evidence="9" id="KW-1185">Reference proteome</keyword>
<evidence type="ECO:0000256" key="2">
    <source>
        <dbReference type="ARBA" id="ARBA00022737"/>
    </source>
</evidence>
<dbReference type="PROSITE" id="PS50923">
    <property type="entry name" value="SUSHI"/>
    <property type="match status" value="3"/>
</dbReference>
<feature type="disulfide bond" evidence="4">
    <location>
        <begin position="128"/>
        <end position="155"/>
    </location>
</feature>
<comment type="caution">
    <text evidence="4">Lacks conserved residue(s) required for the propagation of feature annotation.</text>
</comment>
<feature type="region of interest" description="Disordered" evidence="5">
    <location>
        <begin position="90"/>
        <end position="111"/>
    </location>
</feature>
<feature type="domain" description="Sushi" evidence="7">
    <location>
        <begin position="242"/>
        <end position="314"/>
    </location>
</feature>
<evidence type="ECO:0000313" key="8">
    <source>
        <dbReference type="EMBL" id="KAF8774140.1"/>
    </source>
</evidence>
<proteinExistence type="predicted"/>
<dbReference type="InterPro" id="IPR000436">
    <property type="entry name" value="Sushi_SCR_CCP_dom"/>
</dbReference>
<keyword evidence="1 6" id="KW-0732">Signal</keyword>
<reference evidence="8" key="1">
    <citation type="journal article" date="2020" name="bioRxiv">
        <title>Chromosome-level reference genome of the European wasp spider Argiope bruennichi: a resource for studies on range expansion and evolutionary adaptation.</title>
        <authorList>
            <person name="Sheffer M.M."/>
            <person name="Hoppe A."/>
            <person name="Krehenwinkel H."/>
            <person name="Uhl G."/>
            <person name="Kuss A.W."/>
            <person name="Jensen L."/>
            <person name="Jensen C."/>
            <person name="Gillespie R.G."/>
            <person name="Hoff K.J."/>
            <person name="Prost S."/>
        </authorList>
    </citation>
    <scope>NUCLEOTIDE SEQUENCE</scope>
</reference>
<feature type="domain" description="Sushi" evidence="7">
    <location>
        <begin position="91"/>
        <end position="157"/>
    </location>
</feature>
<dbReference type="Gene3D" id="2.10.70.10">
    <property type="entry name" value="Complement Module, domain 1"/>
    <property type="match status" value="3"/>
</dbReference>
<organism evidence="8 9">
    <name type="scientific">Argiope bruennichi</name>
    <name type="common">Wasp spider</name>
    <name type="synonym">Aranea bruennichi</name>
    <dbReference type="NCBI Taxonomy" id="94029"/>
    <lineage>
        <taxon>Eukaryota</taxon>
        <taxon>Metazoa</taxon>
        <taxon>Ecdysozoa</taxon>
        <taxon>Arthropoda</taxon>
        <taxon>Chelicerata</taxon>
        <taxon>Arachnida</taxon>
        <taxon>Araneae</taxon>
        <taxon>Araneomorphae</taxon>
        <taxon>Entelegynae</taxon>
        <taxon>Araneoidea</taxon>
        <taxon>Araneidae</taxon>
        <taxon>Argiope</taxon>
    </lineage>
</organism>
<evidence type="ECO:0000256" key="3">
    <source>
        <dbReference type="ARBA" id="ARBA00023157"/>
    </source>
</evidence>
<keyword evidence="2" id="KW-0677">Repeat</keyword>
<evidence type="ECO:0000256" key="4">
    <source>
        <dbReference type="PROSITE-ProRule" id="PRU00302"/>
    </source>
</evidence>
<dbReference type="Proteomes" id="UP000807504">
    <property type="component" value="Unassembled WGS sequence"/>
</dbReference>
<gene>
    <name evidence="8" type="ORF">HNY73_016722</name>
</gene>
<comment type="caution">
    <text evidence="8">The sequence shown here is derived from an EMBL/GenBank/DDBJ whole genome shotgun (WGS) entry which is preliminary data.</text>
</comment>
<name>A0A8T0EJN7_ARGBR</name>
<evidence type="ECO:0000256" key="5">
    <source>
        <dbReference type="SAM" id="MobiDB-lite"/>
    </source>
</evidence>
<keyword evidence="4" id="KW-0768">Sushi</keyword>
<feature type="signal peptide" evidence="6">
    <location>
        <begin position="1"/>
        <end position="22"/>
    </location>
</feature>
<dbReference type="EMBL" id="JABXBU010002227">
    <property type="protein sequence ID" value="KAF8774140.1"/>
    <property type="molecule type" value="Genomic_DNA"/>
</dbReference>
<dbReference type="InterPro" id="IPR035976">
    <property type="entry name" value="Sushi/SCR/CCP_sf"/>
</dbReference>
<dbReference type="Pfam" id="PF00084">
    <property type="entry name" value="Sushi"/>
    <property type="match status" value="3"/>
</dbReference>
<feature type="disulfide bond" evidence="4">
    <location>
        <begin position="203"/>
        <end position="230"/>
    </location>
</feature>
<evidence type="ECO:0000256" key="6">
    <source>
        <dbReference type="SAM" id="SignalP"/>
    </source>
</evidence>
<accession>A0A8T0EJN7</accession>
<evidence type="ECO:0000256" key="1">
    <source>
        <dbReference type="ARBA" id="ARBA00022729"/>
    </source>
</evidence>
<feature type="domain" description="Sushi" evidence="7">
    <location>
        <begin position="168"/>
        <end position="232"/>
    </location>
</feature>
<dbReference type="SMART" id="SM00032">
    <property type="entry name" value="CCP"/>
    <property type="match status" value="3"/>
</dbReference>
<sequence length="373" mass="41932">MPTKGFYYGIILTISFVSLLSAWCTHPITCPCGDTRRAIYYTHCINETWEEKITCERWANCKTCKSNVTHCLSCIPERFGPTCTEVKGKRKTCQDPGLPENGNRENPAGANDEFPRSFLEKETVHFSCKDYFILVGPSFITCTSAGTWSDFLPKCEKPERAKDPATEKPCKHPGVHANGIIEYPDSIEEDQMFPSTTTLKYKCRDGYKLYGHSVLFCLCSGQWTSDPPICMPEGIDLGSSSVHCEGRGPISNGRVVEYHDLDRQLPSYDEYGALYPVGAHLHYNCNEGYHLRGARAVICESSGLWSAKEPLCIEESNVVKKPATFDDNISKNSDSNTNNIIRNLISNTRRSKSKHEKDDTDSSNSLTFQFFFL</sequence>
<evidence type="ECO:0000259" key="7">
    <source>
        <dbReference type="PROSITE" id="PS50923"/>
    </source>
</evidence>